<accession>A0ABX8J5T8</accession>
<evidence type="ECO:0000313" key="1">
    <source>
        <dbReference type="EMBL" id="QWV92377.1"/>
    </source>
</evidence>
<proteinExistence type="predicted"/>
<dbReference type="RefSeq" id="WP_216799191.1">
    <property type="nucleotide sequence ID" value="NZ_CP076723.1"/>
</dbReference>
<name>A0ABX8J5T8_9BACT</name>
<sequence length="129" mass="14858">MGYDLHITRKTFWADDDGPEITSLEWLEAVNKDPSLTLAGYNGDFFVLWTGPSEYEEPWLDWREGEIYSKNPDEAMITKMLEIAGRLGAAVQGDDGEIYTSPTEFHQPEITDTVESIQPKKGWRRFIPW</sequence>
<keyword evidence="2" id="KW-1185">Reference proteome</keyword>
<protein>
    <submittedName>
        <fullName evidence="1">Uncharacterized protein</fullName>
    </submittedName>
</protein>
<dbReference type="Proteomes" id="UP000683557">
    <property type="component" value="Chromosome"/>
</dbReference>
<organism evidence="1 2">
    <name type="scientific">Geomonas oryzisoli</name>
    <dbReference type="NCBI Taxonomy" id="2847992"/>
    <lineage>
        <taxon>Bacteria</taxon>
        <taxon>Pseudomonadati</taxon>
        <taxon>Thermodesulfobacteriota</taxon>
        <taxon>Desulfuromonadia</taxon>
        <taxon>Geobacterales</taxon>
        <taxon>Geobacteraceae</taxon>
        <taxon>Geomonas</taxon>
    </lineage>
</organism>
<reference evidence="1 2" key="1">
    <citation type="submission" date="2021-06" db="EMBL/GenBank/DDBJ databases">
        <title>Gemonas diversity in paddy soil.</title>
        <authorList>
            <person name="Liu G."/>
        </authorList>
    </citation>
    <scope>NUCLEOTIDE SEQUENCE [LARGE SCALE GENOMIC DNA]</scope>
    <source>
        <strain evidence="1 2">RG10</strain>
    </source>
</reference>
<evidence type="ECO:0000313" key="2">
    <source>
        <dbReference type="Proteomes" id="UP000683557"/>
    </source>
</evidence>
<gene>
    <name evidence="1" type="ORF">KP004_14330</name>
</gene>
<dbReference type="EMBL" id="CP076723">
    <property type="protein sequence ID" value="QWV92377.1"/>
    <property type="molecule type" value="Genomic_DNA"/>
</dbReference>